<dbReference type="InterPro" id="IPR058240">
    <property type="entry name" value="rSAM_sf"/>
</dbReference>
<dbReference type="EMBL" id="AP013066">
    <property type="protein sequence ID" value="BAN34090.1"/>
    <property type="molecule type" value="Genomic_DNA"/>
</dbReference>
<evidence type="ECO:0000259" key="1">
    <source>
        <dbReference type="PROSITE" id="PS51449"/>
    </source>
</evidence>
<gene>
    <name evidence="3" type="ORF">SCD_n00241</name>
</gene>
<dbReference type="SMART" id="SM00729">
    <property type="entry name" value="Elp3"/>
    <property type="match status" value="1"/>
</dbReference>
<dbReference type="PROSITE" id="PS51918">
    <property type="entry name" value="RADICAL_SAM"/>
    <property type="match status" value="1"/>
</dbReference>
<dbReference type="GO" id="GO:0035599">
    <property type="term" value="F:aspartic acid methylthiotransferase activity"/>
    <property type="evidence" value="ECO:0007669"/>
    <property type="project" value="TreeGrafter"/>
</dbReference>
<dbReference type="InterPro" id="IPR005840">
    <property type="entry name" value="Ribosomal_uS12_MeSTrfase_RimO"/>
</dbReference>
<dbReference type="GO" id="GO:0046872">
    <property type="term" value="F:metal ion binding"/>
    <property type="evidence" value="ECO:0007669"/>
    <property type="project" value="UniProtKB-KW"/>
</dbReference>
<dbReference type="SFLD" id="SFLDS00029">
    <property type="entry name" value="Radical_SAM"/>
    <property type="match status" value="1"/>
</dbReference>
<sequence length="441" mass="49514">MAHNACFNASYDFNLLREGLRRQGYQLVQKPEDADEVIFAGCAVRGKWVDDAIRQITSIHDRAPKAKVTVTGCVASIDAEMVRSLTRVHNLTIGRQEDVLKRYTGLEIGTLDRDVTQDTSIDFEGATDNGLSQLRRRLGPEKAEVVASLQQVDREHGTVLESTYRRTTRGFVFYHENEPTEFIVVTRSCPYKCAFCAIPHGRGAYTSVPLDAVLEKARTSLARGIRRITLIGDEVGNYGANEKGPKFRDLMTALLDLDPGIRLSIRYLEPKPFLRNADLFRRWCGDGRIDLLYVSLQSGSQRILDAMSRRYNIGEIANFYSTLRRTTDTVFYCNWMVGFPSETHSEYMETVSLVKDLNLQINTAVPFSARPNTPANDMTGQIDEQEKELRVDGLKRVIADIKVASFAGLFDVLEPARRASLVQKIGNAELVEHDNLMPGPA</sequence>
<keyword evidence="4" id="KW-1185">Reference proteome</keyword>
<evidence type="ECO:0000313" key="4">
    <source>
        <dbReference type="Proteomes" id="UP000015559"/>
    </source>
</evidence>
<feature type="domain" description="Radical SAM core" evidence="2">
    <location>
        <begin position="175"/>
        <end position="404"/>
    </location>
</feature>
<dbReference type="InterPro" id="IPR038135">
    <property type="entry name" value="Methylthiotransferase_N_sf"/>
</dbReference>
<dbReference type="InterPro" id="IPR023404">
    <property type="entry name" value="rSAM_horseshoe"/>
</dbReference>
<dbReference type="Pfam" id="PF00919">
    <property type="entry name" value="UPF0004"/>
    <property type="match status" value="1"/>
</dbReference>
<dbReference type="STRING" id="1163617.SCD_n00241"/>
<dbReference type="KEGG" id="sdr:SCD_n00241"/>
<reference evidence="3 4" key="1">
    <citation type="journal article" date="2012" name="Appl. Environ. Microbiol.">
        <title>Draft genome sequence of a psychrotolerant sulfur-oxidizing bacterium, Sulfuricella denitrificans skB26, and proteomic insights into cold adaptation.</title>
        <authorList>
            <person name="Watanabe T."/>
            <person name="Kojima H."/>
            <person name="Fukui M."/>
        </authorList>
    </citation>
    <scope>NUCLEOTIDE SEQUENCE [LARGE SCALE GENOMIC DNA]</scope>
    <source>
        <strain evidence="4">skB26</strain>
    </source>
</reference>
<dbReference type="SUPFAM" id="SSF102114">
    <property type="entry name" value="Radical SAM enzymes"/>
    <property type="match status" value="1"/>
</dbReference>
<evidence type="ECO:0000259" key="2">
    <source>
        <dbReference type="PROSITE" id="PS51918"/>
    </source>
</evidence>
<dbReference type="InterPro" id="IPR013848">
    <property type="entry name" value="Methylthiotransferase_N"/>
</dbReference>
<name>S6A9G9_SULDS</name>
<dbReference type="InterPro" id="IPR007197">
    <property type="entry name" value="rSAM"/>
</dbReference>
<accession>S6A9G9</accession>
<proteinExistence type="predicted"/>
<dbReference type="Gene3D" id="3.40.50.12160">
    <property type="entry name" value="Methylthiotransferase, N-terminal domain"/>
    <property type="match status" value="1"/>
</dbReference>
<dbReference type="HOGENOM" id="CLU_018697_0_1_4"/>
<dbReference type="GO" id="GO:0005829">
    <property type="term" value="C:cytosol"/>
    <property type="evidence" value="ECO:0007669"/>
    <property type="project" value="TreeGrafter"/>
</dbReference>
<feature type="domain" description="MTTase N-terminal" evidence="1">
    <location>
        <begin position="1"/>
        <end position="105"/>
    </location>
</feature>
<dbReference type="GO" id="GO:0051539">
    <property type="term" value="F:4 iron, 4 sulfur cluster binding"/>
    <property type="evidence" value="ECO:0007669"/>
    <property type="project" value="UniProtKB-KW"/>
</dbReference>
<dbReference type="SFLD" id="SFLDG01082">
    <property type="entry name" value="B12-binding_domain_containing"/>
    <property type="match status" value="1"/>
</dbReference>
<dbReference type="PANTHER" id="PTHR43837">
    <property type="entry name" value="RIBOSOMAL PROTEIN S12 METHYLTHIOTRANSFERASE RIMO"/>
    <property type="match status" value="1"/>
</dbReference>
<dbReference type="AlphaFoldDB" id="S6A9G9"/>
<dbReference type="Pfam" id="PF04055">
    <property type="entry name" value="Radical_SAM"/>
    <property type="match status" value="1"/>
</dbReference>
<dbReference type="RefSeq" id="WP_009206965.1">
    <property type="nucleotide sequence ID" value="NC_022357.1"/>
</dbReference>
<dbReference type="CDD" id="cd01335">
    <property type="entry name" value="Radical_SAM"/>
    <property type="match status" value="1"/>
</dbReference>
<dbReference type="PANTHER" id="PTHR43837:SF1">
    <property type="entry name" value="RIBOSOMAL PROTEIN US12 METHYLTHIOTRANSFERASE RIMO"/>
    <property type="match status" value="1"/>
</dbReference>
<dbReference type="Gene3D" id="3.80.30.20">
    <property type="entry name" value="tm_1862 like domain"/>
    <property type="match status" value="1"/>
</dbReference>
<dbReference type="PROSITE" id="PS51449">
    <property type="entry name" value="MTTASE_N"/>
    <property type="match status" value="1"/>
</dbReference>
<protein>
    <submittedName>
        <fullName evidence="3">Uncharacterized protein</fullName>
    </submittedName>
</protein>
<dbReference type="eggNOG" id="COG0621">
    <property type="taxonomic scope" value="Bacteria"/>
</dbReference>
<organism evidence="3 4">
    <name type="scientific">Sulfuricella denitrificans (strain DSM 22764 / NBRC 105220 / skB26)</name>
    <dbReference type="NCBI Taxonomy" id="1163617"/>
    <lineage>
        <taxon>Bacteria</taxon>
        <taxon>Pseudomonadati</taxon>
        <taxon>Pseudomonadota</taxon>
        <taxon>Betaproteobacteria</taxon>
        <taxon>Nitrosomonadales</taxon>
        <taxon>Sulfuricellaceae</taxon>
        <taxon>Sulfuricella</taxon>
    </lineage>
</organism>
<evidence type="ECO:0000313" key="3">
    <source>
        <dbReference type="EMBL" id="BAN34090.1"/>
    </source>
</evidence>
<dbReference type="Proteomes" id="UP000015559">
    <property type="component" value="Chromosome"/>
</dbReference>
<dbReference type="InterPro" id="IPR006638">
    <property type="entry name" value="Elp3/MiaA/NifB-like_rSAM"/>
</dbReference>